<keyword evidence="2" id="KW-0472">Membrane</keyword>
<keyword evidence="2" id="KW-0812">Transmembrane</keyword>
<proteinExistence type="predicted"/>
<feature type="region of interest" description="Disordered" evidence="1">
    <location>
        <begin position="299"/>
        <end position="340"/>
    </location>
</feature>
<name>A0ABR3GR42_9PEZI</name>
<feature type="region of interest" description="Disordered" evidence="1">
    <location>
        <begin position="74"/>
        <end position="100"/>
    </location>
</feature>
<protein>
    <submittedName>
        <fullName evidence="3">Uncharacterized protein</fullName>
    </submittedName>
</protein>
<sequence>MSILSNIPTLATDIPLPVQTNGSLPVDLSSLTSSLTIPTAVVPDVNSTLVGLPISTGSSTISIPTLVPTQSITSIPSATSTSKKEPATETEKSKALPEVTPSTKTNALAATTLTTLTTPVTSKTIQWFPSDLSMAPPTTSAAVVTASTGDSTTSTTTAVKTGIPTNLPKVITPAEGMPRPPQDYIVVRFGFMHEYNYAFVVENPVAVAQIFDFLPKGVAYGLGIPLADVIMLNLQPYDTTKNKGWITTLAYAYIPADMGDKLELMRHTPASDFFHSPEAPVQQMMKLLDASIPLRAGGSGDGSGYADNGGPWAAPGGSGGVTADNGDGAPMGSVPSDSSTVSGKTIGLSAGIVAGAAVYGAAMFLVARRYRQKRSGRQSRSGSIGRSVSPGSNPANGLMGAGAAVMHGARSPFDKRGSGGRVSARTQQISAPMMAENSLGWN</sequence>
<comment type="caution">
    <text evidence="3">The sequence shown here is derived from an EMBL/GenBank/DDBJ whole genome shotgun (WGS) entry which is preliminary data.</text>
</comment>
<feature type="compositionally biased region" description="Basic and acidic residues" evidence="1">
    <location>
        <begin position="82"/>
        <end position="95"/>
    </location>
</feature>
<organism evidence="3 4">
    <name type="scientific">Discina gigas</name>
    <dbReference type="NCBI Taxonomy" id="1032678"/>
    <lineage>
        <taxon>Eukaryota</taxon>
        <taxon>Fungi</taxon>
        <taxon>Dikarya</taxon>
        <taxon>Ascomycota</taxon>
        <taxon>Pezizomycotina</taxon>
        <taxon>Pezizomycetes</taxon>
        <taxon>Pezizales</taxon>
        <taxon>Discinaceae</taxon>
        <taxon>Discina</taxon>
    </lineage>
</organism>
<evidence type="ECO:0000313" key="4">
    <source>
        <dbReference type="Proteomes" id="UP001447188"/>
    </source>
</evidence>
<reference evidence="3 4" key="1">
    <citation type="submission" date="2024-02" db="EMBL/GenBank/DDBJ databases">
        <title>Discinaceae phylogenomics.</title>
        <authorList>
            <person name="Dirks A.C."/>
            <person name="James T.Y."/>
        </authorList>
    </citation>
    <scope>NUCLEOTIDE SEQUENCE [LARGE SCALE GENOMIC DNA]</scope>
    <source>
        <strain evidence="3 4">ACD0624</strain>
    </source>
</reference>
<feature type="region of interest" description="Disordered" evidence="1">
    <location>
        <begin position="371"/>
        <end position="400"/>
    </location>
</feature>
<keyword evidence="4" id="KW-1185">Reference proteome</keyword>
<feature type="compositionally biased region" description="Low complexity" evidence="1">
    <location>
        <begin position="378"/>
        <end position="392"/>
    </location>
</feature>
<feature type="transmembrane region" description="Helical" evidence="2">
    <location>
        <begin position="346"/>
        <end position="367"/>
    </location>
</feature>
<gene>
    <name evidence="3" type="ORF">Q9L58_002544</name>
</gene>
<keyword evidence="2" id="KW-1133">Transmembrane helix</keyword>
<dbReference type="EMBL" id="JBBBZM010000022">
    <property type="protein sequence ID" value="KAL0638401.1"/>
    <property type="molecule type" value="Genomic_DNA"/>
</dbReference>
<evidence type="ECO:0000256" key="1">
    <source>
        <dbReference type="SAM" id="MobiDB-lite"/>
    </source>
</evidence>
<accession>A0ABR3GR42</accession>
<evidence type="ECO:0000313" key="3">
    <source>
        <dbReference type="EMBL" id="KAL0638401.1"/>
    </source>
</evidence>
<evidence type="ECO:0000256" key="2">
    <source>
        <dbReference type="SAM" id="Phobius"/>
    </source>
</evidence>
<dbReference type="PANTHER" id="PTHR35778">
    <property type="entry name" value="SIGNALING MUCIN HKR1-RELATED"/>
    <property type="match status" value="1"/>
</dbReference>
<dbReference type="PANTHER" id="PTHR35778:SF1">
    <property type="entry name" value="SIGNALING MUCIN HKR1-RELATED"/>
    <property type="match status" value="1"/>
</dbReference>
<dbReference type="InterPro" id="IPR039295">
    <property type="entry name" value="MSB2"/>
</dbReference>
<dbReference type="Proteomes" id="UP001447188">
    <property type="component" value="Unassembled WGS sequence"/>
</dbReference>
<feature type="compositionally biased region" description="Low complexity" evidence="1">
    <location>
        <begin position="304"/>
        <end position="315"/>
    </location>
</feature>